<dbReference type="AlphaFoldDB" id="A0A178ZEH0"/>
<keyword evidence="2" id="KW-1185">Reference proteome</keyword>
<dbReference type="RefSeq" id="XP_018690940.1">
    <property type="nucleotide sequence ID" value="XM_018839819.1"/>
</dbReference>
<protein>
    <recommendedName>
        <fullName evidence="3">Methyltransferase type 11 domain-containing protein</fullName>
    </recommendedName>
</protein>
<proteinExistence type="predicted"/>
<dbReference type="EMBL" id="LVYI01000007">
    <property type="protein sequence ID" value="OAP57573.1"/>
    <property type="molecule type" value="Genomic_DNA"/>
</dbReference>
<dbReference type="PANTHER" id="PTHR43861">
    <property type="entry name" value="TRANS-ACONITATE 2-METHYLTRANSFERASE-RELATED"/>
    <property type="match status" value="1"/>
</dbReference>
<dbReference type="Pfam" id="PF01209">
    <property type="entry name" value="Ubie_methyltran"/>
    <property type="match status" value="1"/>
</dbReference>
<comment type="caution">
    <text evidence="1">The sequence shown here is derived from an EMBL/GenBank/DDBJ whole genome shotgun (WGS) entry which is preliminary data.</text>
</comment>
<dbReference type="CDD" id="cd02440">
    <property type="entry name" value="AdoMet_MTases"/>
    <property type="match status" value="1"/>
</dbReference>
<dbReference type="GeneID" id="30012479"/>
<accession>A0A178ZEH0</accession>
<evidence type="ECO:0008006" key="3">
    <source>
        <dbReference type="Google" id="ProtNLM"/>
    </source>
</evidence>
<dbReference type="InterPro" id="IPR029063">
    <property type="entry name" value="SAM-dependent_MTases_sf"/>
</dbReference>
<dbReference type="OrthoDB" id="2013972at2759"/>
<dbReference type="Proteomes" id="UP000078343">
    <property type="component" value="Unassembled WGS sequence"/>
</dbReference>
<organism evidence="1 2">
    <name type="scientific">Fonsecaea erecta</name>
    <dbReference type="NCBI Taxonomy" id="1367422"/>
    <lineage>
        <taxon>Eukaryota</taxon>
        <taxon>Fungi</taxon>
        <taxon>Dikarya</taxon>
        <taxon>Ascomycota</taxon>
        <taxon>Pezizomycotina</taxon>
        <taxon>Eurotiomycetes</taxon>
        <taxon>Chaetothyriomycetidae</taxon>
        <taxon>Chaetothyriales</taxon>
        <taxon>Herpotrichiellaceae</taxon>
        <taxon>Fonsecaea</taxon>
    </lineage>
</organism>
<evidence type="ECO:0000313" key="2">
    <source>
        <dbReference type="Proteomes" id="UP000078343"/>
    </source>
</evidence>
<dbReference type="SUPFAM" id="SSF53335">
    <property type="entry name" value="S-adenosyl-L-methionine-dependent methyltransferases"/>
    <property type="match status" value="1"/>
</dbReference>
<dbReference type="Gene3D" id="3.40.50.150">
    <property type="entry name" value="Vaccinia Virus protein VP39"/>
    <property type="match status" value="1"/>
</dbReference>
<gene>
    <name evidence="1" type="ORF">AYL99_08311</name>
</gene>
<sequence>MPDLTDRDRKFQLYFTLLAPQYAHLTSNTTYDLLLQAFNGALKPRLKAILTSSDSVTVHDNASGPGTATSALLTFCQNTNMPTPTVHATDYTKAMIDALQSQTLTQGPAKVNAHVADSQALEFGDATFDLSIVNFSIANFNDAELAMKELYRTLKPRGTAIVANWETFGFATVLNAAMKKVRPSTGPLPAAGQEFMQEDVLVTTLMSAGFERGKIDIYQTEIVVGDAERLAGMSDFMTGPYLGPVASTLSADEKKEWPAAVAKSIEEAKAADGGVVCKAWVLTASKQ</sequence>
<name>A0A178ZEH0_9EURO</name>
<reference evidence="1 2" key="1">
    <citation type="submission" date="2016-04" db="EMBL/GenBank/DDBJ databases">
        <title>Draft genome of Fonsecaea erecta CBS 125763.</title>
        <authorList>
            <person name="Weiss V.A."/>
            <person name="Vicente V.A."/>
            <person name="Raittz R.T."/>
            <person name="Moreno L.F."/>
            <person name="De Souza E.M."/>
            <person name="Pedrosa F.O."/>
            <person name="Steffens M.B."/>
            <person name="Faoro H."/>
            <person name="Tadra-Sfeir M.Z."/>
            <person name="Najafzadeh M.J."/>
            <person name="Felipe M.S."/>
            <person name="Teixeira M."/>
            <person name="Sun J."/>
            <person name="Xi L."/>
            <person name="Gomes R."/>
            <person name="De Azevedo C.M."/>
            <person name="Salgado C.G."/>
            <person name="Da Silva M.B."/>
            <person name="Nascimento M.F."/>
            <person name="Queiroz-Telles F."/>
            <person name="Attili D.S."/>
            <person name="Gorbushina A."/>
        </authorList>
    </citation>
    <scope>NUCLEOTIDE SEQUENCE [LARGE SCALE GENOMIC DNA]</scope>
    <source>
        <strain evidence="1 2">CBS 125763</strain>
    </source>
</reference>
<evidence type="ECO:0000313" key="1">
    <source>
        <dbReference type="EMBL" id="OAP57573.1"/>
    </source>
</evidence>